<name>A0A6H2H0Z1_9BACL</name>
<dbReference type="InterPro" id="IPR038109">
    <property type="entry name" value="DNA_bind_recomb_sf"/>
</dbReference>
<dbReference type="Pfam" id="PF00239">
    <property type="entry name" value="Resolvase"/>
    <property type="match status" value="1"/>
</dbReference>
<organism evidence="9 10">
    <name type="scientific">Paenibacillus albicereus</name>
    <dbReference type="NCBI Taxonomy" id="2726185"/>
    <lineage>
        <taxon>Bacteria</taxon>
        <taxon>Bacillati</taxon>
        <taxon>Bacillota</taxon>
        <taxon>Bacilli</taxon>
        <taxon>Bacillales</taxon>
        <taxon>Paenibacillaceae</taxon>
        <taxon>Paenibacillus</taxon>
    </lineage>
</organism>
<evidence type="ECO:0000256" key="6">
    <source>
        <dbReference type="SAM" id="Coils"/>
    </source>
</evidence>
<dbReference type="Pfam" id="PF07508">
    <property type="entry name" value="Recombinase"/>
    <property type="match status" value="1"/>
</dbReference>
<dbReference type="PROSITE" id="PS51736">
    <property type="entry name" value="RECOMBINASES_3"/>
    <property type="match status" value="1"/>
</dbReference>
<dbReference type="InterPro" id="IPR050639">
    <property type="entry name" value="SSR_resolvase"/>
</dbReference>
<dbReference type="CDD" id="cd03768">
    <property type="entry name" value="SR_ResInv"/>
    <property type="match status" value="1"/>
</dbReference>
<dbReference type="AlphaFoldDB" id="A0A6H2H0Z1"/>
<dbReference type="SUPFAM" id="SSF53041">
    <property type="entry name" value="Resolvase-like"/>
    <property type="match status" value="1"/>
</dbReference>
<keyword evidence="2" id="KW-0238">DNA-binding</keyword>
<dbReference type="Gene3D" id="3.40.50.1390">
    <property type="entry name" value="Resolvase, N-terminal catalytic domain"/>
    <property type="match status" value="1"/>
</dbReference>
<evidence type="ECO:0000256" key="3">
    <source>
        <dbReference type="ARBA" id="ARBA00023172"/>
    </source>
</evidence>
<proteinExistence type="predicted"/>
<dbReference type="PANTHER" id="PTHR30461:SF23">
    <property type="entry name" value="DNA RECOMBINASE-RELATED"/>
    <property type="match status" value="1"/>
</dbReference>
<dbReference type="GO" id="GO:0000150">
    <property type="term" value="F:DNA strand exchange activity"/>
    <property type="evidence" value="ECO:0007669"/>
    <property type="project" value="InterPro"/>
</dbReference>
<feature type="active site" description="O-(5'-phospho-DNA)-serine intermediate" evidence="4 5">
    <location>
        <position position="10"/>
    </location>
</feature>
<evidence type="ECO:0000256" key="2">
    <source>
        <dbReference type="ARBA" id="ARBA00023125"/>
    </source>
</evidence>
<dbReference type="Proteomes" id="UP000502136">
    <property type="component" value="Chromosome"/>
</dbReference>
<dbReference type="Pfam" id="PF13408">
    <property type="entry name" value="Zn_ribbon_recom"/>
    <property type="match status" value="1"/>
</dbReference>
<dbReference type="PROSITE" id="PS00397">
    <property type="entry name" value="RECOMBINASES_1"/>
    <property type="match status" value="1"/>
</dbReference>
<keyword evidence="10" id="KW-1185">Reference proteome</keyword>
<dbReference type="InterPro" id="IPR036162">
    <property type="entry name" value="Resolvase-like_N_sf"/>
</dbReference>
<dbReference type="RefSeq" id="WP_168908629.1">
    <property type="nucleotide sequence ID" value="NZ_CP051428.1"/>
</dbReference>
<dbReference type="EMBL" id="CP051428">
    <property type="protein sequence ID" value="QJC53086.1"/>
    <property type="molecule type" value="Genomic_DNA"/>
</dbReference>
<evidence type="ECO:0000259" key="8">
    <source>
        <dbReference type="PROSITE" id="PS51737"/>
    </source>
</evidence>
<dbReference type="SMART" id="SM00857">
    <property type="entry name" value="Resolvase"/>
    <property type="match status" value="1"/>
</dbReference>
<dbReference type="Gene3D" id="3.90.1750.20">
    <property type="entry name" value="Putative Large Serine Recombinase, Chain B, Domain 2"/>
    <property type="match status" value="1"/>
</dbReference>
<evidence type="ECO:0000256" key="5">
    <source>
        <dbReference type="PROSITE-ProRule" id="PRU10137"/>
    </source>
</evidence>
<feature type="domain" description="Recombinase" evidence="8">
    <location>
        <begin position="157"/>
        <end position="282"/>
    </location>
</feature>
<dbReference type="KEGG" id="palr:HGI30_16890"/>
<protein>
    <submittedName>
        <fullName evidence="9">Recombinase family protein</fullName>
    </submittedName>
</protein>
<evidence type="ECO:0000313" key="9">
    <source>
        <dbReference type="EMBL" id="QJC53086.1"/>
    </source>
</evidence>
<sequence>MRVAAYVRVSTDEQADKGNSLGEQQERLAAYCKAMNWGAPKFFIDDGYSAKDLKRPAVKKLIREVEAQKFDIVLTTKLDRMSRNLLDMLQFVKMLSEKNCNYVSASEAFDTSTAAGRLVLQLLGTFAEFERERISERVKENMLSIARNSDKAITNPCYGYDITGEKYTINPEESMNVLLMFDLAEQGLGYRAIAKALNDTGSKTRGTAKRPAVPWSPATVKKLMHNEALRGVMIYNKRENKNGKLVLRPKEEWIIRENNHPAIIGKERYEEVKKILDSRKLTNRHADSETYLLTSLVRCGHCEALMIGNTARYVRGPKRYEYFRYTCQTYTKLSGCFYHAVHRDDLENKIIESIKQLASNSLKDIQKIKIANSSSSSEELEDLKRQLQKVNRRMQKQIEAFEEDLITAQDLKIATARTEKERSEIAAAIDRLESKKSNGGDVQNRVQRMLGDVTSIDRVVAKQAIRQLIDSIQITNGTQISITWKS</sequence>
<accession>A0A6H2H0Z1</accession>
<dbReference type="GO" id="GO:0015074">
    <property type="term" value="P:DNA integration"/>
    <property type="evidence" value="ECO:0007669"/>
    <property type="project" value="UniProtKB-KW"/>
</dbReference>
<dbReference type="GO" id="GO:0003677">
    <property type="term" value="F:DNA binding"/>
    <property type="evidence" value="ECO:0007669"/>
    <property type="project" value="UniProtKB-KW"/>
</dbReference>
<dbReference type="InterPro" id="IPR006118">
    <property type="entry name" value="Recombinase_CS"/>
</dbReference>
<keyword evidence="3" id="KW-0233">DNA recombination</keyword>
<dbReference type="PANTHER" id="PTHR30461">
    <property type="entry name" value="DNA-INVERTASE FROM LAMBDOID PROPHAGE"/>
    <property type="match status" value="1"/>
</dbReference>
<keyword evidence="1" id="KW-0229">DNA integration</keyword>
<evidence type="ECO:0000313" key="10">
    <source>
        <dbReference type="Proteomes" id="UP000502136"/>
    </source>
</evidence>
<gene>
    <name evidence="9" type="ORF">HGI30_16890</name>
</gene>
<dbReference type="InterPro" id="IPR006119">
    <property type="entry name" value="Resolv_N"/>
</dbReference>
<feature type="domain" description="Resolvase/invertase-type recombinase catalytic" evidence="7">
    <location>
        <begin position="2"/>
        <end position="149"/>
    </location>
</feature>
<evidence type="ECO:0000259" key="7">
    <source>
        <dbReference type="PROSITE" id="PS51736"/>
    </source>
</evidence>
<dbReference type="InterPro" id="IPR025827">
    <property type="entry name" value="Zn_ribbon_recom_dom"/>
</dbReference>
<evidence type="ECO:0000256" key="1">
    <source>
        <dbReference type="ARBA" id="ARBA00022908"/>
    </source>
</evidence>
<evidence type="ECO:0000256" key="4">
    <source>
        <dbReference type="PIRSR" id="PIRSR606118-50"/>
    </source>
</evidence>
<dbReference type="PROSITE" id="PS51737">
    <property type="entry name" value="RECOMBINASE_DNA_BIND"/>
    <property type="match status" value="1"/>
</dbReference>
<keyword evidence="6" id="KW-0175">Coiled coil</keyword>
<reference evidence="9 10" key="1">
    <citation type="submission" date="2020-04" db="EMBL/GenBank/DDBJ databases">
        <title>Novel Paenibacillus strain UniB2 isolated from commercial digestive syrup.</title>
        <authorList>
            <person name="Thorat V."/>
            <person name="Kirdat K."/>
            <person name="Tiwarekar B."/>
            <person name="Yadav A."/>
        </authorList>
    </citation>
    <scope>NUCLEOTIDE SEQUENCE [LARGE SCALE GENOMIC DNA]</scope>
    <source>
        <strain evidence="9 10">UniB2</strain>
    </source>
</reference>
<dbReference type="InterPro" id="IPR011109">
    <property type="entry name" value="DNA_bind_recombinase_dom"/>
</dbReference>
<feature type="coiled-coil region" evidence="6">
    <location>
        <begin position="373"/>
        <end position="435"/>
    </location>
</feature>